<protein>
    <submittedName>
        <fullName evidence="3">YaiO family outer membrane beta-barrel protein</fullName>
    </submittedName>
</protein>
<feature type="signal peptide" evidence="1">
    <location>
        <begin position="1"/>
        <end position="33"/>
    </location>
</feature>
<keyword evidence="1" id="KW-0732">Signal</keyword>
<dbReference type="RefSeq" id="WP_179927092.1">
    <property type="nucleotide sequence ID" value="NZ_JACCDD010000002.1"/>
</dbReference>
<feature type="chain" id="PRO_5045461516" evidence="1">
    <location>
        <begin position="34"/>
        <end position="265"/>
    </location>
</feature>
<organism evidence="3 4">
    <name type="scientific">Vreelandella zhaodongensis</name>
    <name type="common">Halomonas zhaodongensis</name>
    <dbReference type="NCBI Taxonomy" id="1176240"/>
    <lineage>
        <taxon>Bacteria</taxon>
        <taxon>Pseudomonadati</taxon>
        <taxon>Pseudomonadota</taxon>
        <taxon>Gammaproteobacteria</taxon>
        <taxon>Oceanospirillales</taxon>
        <taxon>Halomonadaceae</taxon>
        <taxon>Vreelandella</taxon>
    </lineage>
</organism>
<dbReference type="InterPro" id="IPR030887">
    <property type="entry name" value="Beta-barrel_YaiO"/>
</dbReference>
<evidence type="ECO:0000313" key="4">
    <source>
        <dbReference type="Proteomes" id="UP000528918"/>
    </source>
</evidence>
<proteinExistence type="predicted"/>
<dbReference type="Proteomes" id="UP000528918">
    <property type="component" value="Unassembled WGS sequence"/>
</dbReference>
<name>A0ABX2SPU4_VREZH</name>
<dbReference type="EMBL" id="JACCDD010000002">
    <property type="protein sequence ID" value="NYS44074.1"/>
    <property type="molecule type" value="Genomic_DNA"/>
</dbReference>
<sequence length="265" mass="29471">MTHAYCAIGKGSRALGWLLGLCVLALTAAPLAAASDARTEMEVSQRYEHLDSGFSSWQAQRLDAQHRTAAGLTWYGAALRERRYGEWDEGVEAGAAIPLGQYWVIQPEMGKAFDAGFLPSWYADLRIQRLLPDGWLGHASLRRTQYDDSQVDRLALGGERYWGNWRGAYTLNISDVEGAGTPVGHALALDHYYNDLSFVGMRASIGREEEGLPDGKVFTSSVSSFGVRGRHWLDAHWAVAWDLGWLSQGDIYNRYGIQLGIRRAF</sequence>
<gene>
    <name evidence="3" type="primary">yaiO</name>
    <name evidence="3" type="ORF">HZS79_03835</name>
</gene>
<accession>A0ABX2SPU4</accession>
<dbReference type="Pfam" id="PF19413">
    <property type="entry name" value="YaiO"/>
    <property type="match status" value="1"/>
</dbReference>
<reference evidence="3 4" key="1">
    <citation type="journal article" date="2013" name="Antonie Van Leeuwenhoek">
        <title>Halomonas zhaodongensis sp. nov., a slightly halophilic bacterium isolated from saline-alkaline soils in Zhaodong, China.</title>
        <authorList>
            <person name="Jiang J."/>
            <person name="Pan Y."/>
            <person name="Meng L."/>
            <person name="Hu S."/>
            <person name="Zhang X."/>
            <person name="Hu B."/>
            <person name="Meng J."/>
            <person name="Li C."/>
            <person name="Huang H."/>
            <person name="Wang K."/>
            <person name="Su T."/>
        </authorList>
    </citation>
    <scope>NUCLEOTIDE SEQUENCE [LARGE SCALE GENOMIC DNA]</scope>
    <source>
        <strain evidence="3 4">NEAU-ST10-25</strain>
    </source>
</reference>
<keyword evidence="4" id="KW-1185">Reference proteome</keyword>
<dbReference type="NCBIfam" id="TIGR04390">
    <property type="entry name" value="OMP_YaiO_dom"/>
    <property type="match status" value="1"/>
</dbReference>
<evidence type="ECO:0000313" key="3">
    <source>
        <dbReference type="EMBL" id="NYS44074.1"/>
    </source>
</evidence>
<evidence type="ECO:0000256" key="1">
    <source>
        <dbReference type="SAM" id="SignalP"/>
    </source>
</evidence>
<feature type="domain" description="YaiO beta-barrel" evidence="2">
    <location>
        <begin position="40"/>
        <end position="209"/>
    </location>
</feature>
<comment type="caution">
    <text evidence="3">The sequence shown here is derived from an EMBL/GenBank/DDBJ whole genome shotgun (WGS) entry which is preliminary data.</text>
</comment>
<evidence type="ECO:0000259" key="2">
    <source>
        <dbReference type="Pfam" id="PF19413"/>
    </source>
</evidence>